<accession>A0AB39FKI3</accession>
<dbReference type="Gene3D" id="3.90.550.10">
    <property type="entry name" value="Spore Coat Polysaccharide Biosynthesis Protein SpsA, Chain A"/>
    <property type="match status" value="3"/>
</dbReference>
<dbReference type="SUPFAM" id="SSF53756">
    <property type="entry name" value="UDP-Glycosyltransferase/glycogen phosphorylase"/>
    <property type="match status" value="2"/>
</dbReference>
<dbReference type="CDD" id="cd04186">
    <property type="entry name" value="GT_2_like_c"/>
    <property type="match status" value="2"/>
</dbReference>
<protein>
    <submittedName>
        <fullName evidence="2">Glycosyltransferase</fullName>
        <ecNumber evidence="2">2.4.-.-</ecNumber>
    </submittedName>
</protein>
<reference evidence="2" key="1">
    <citation type="submission" date="2024-05" db="EMBL/GenBank/DDBJ databases">
        <authorList>
            <person name="Luo Y.-C."/>
            <person name="Nicholds J."/>
            <person name="Mortimer T."/>
            <person name="Maboni G."/>
        </authorList>
    </citation>
    <scope>NUCLEOTIDE SEQUENCE</scope>
    <source>
        <strain evidence="2">141555</strain>
    </source>
</reference>
<dbReference type="PANTHER" id="PTHR43179:SF7">
    <property type="entry name" value="RHAMNOSYLTRANSFERASE WBBL"/>
    <property type="match status" value="1"/>
</dbReference>
<sequence>MPIAVYPEVFSGNPLNARVVVRYCLNKIGFIFGNDIQAGPNDLYFYYDTSFVIPGDPCDGILSVPVTDVSLFDLPESSQKRSGKYLCLNRYLESDVDFSILPEDISILTRQNPLSLKDLAELFKKIEILYSYEYSHTCNLAVLCGCPVIYMPGGQGYENLKTNELSRKKIGWEFYEDRDNLEINKDGVSEVRRFFIEAENFFWIQLDEFIKKTQEKSGAVAKSTATSNFSWGVPAWLSDRIPSAARILAIQTMLQANPDVGTLGVAVVVPDGTDPHVLADTLDSLAAQHRPVDGIWLIGPQIPPEAVGGMVEAVIGNEPWPALLSRKIEQGGAPDFLWILYAGDQLLPHAALTLGEYRLRNPDPLIWYADEAVLQNGVAANPMLKPDLNIDLLRSYPYVGRNLIISTAVIQATGGLDARVTDLAPIDLIWRLVEQAGPPVVGHVREVLLHASVGLMDWVRDTSTQVWSPVVTQMHFERMGVDAQVQLGPALGFFRVEYPLPERPLVSIIIPTRDHFVVLRDCVEGLMEHTAYPNYELLIVDNGSVDQEALGFLSGLESMGTDQVRVLRWPQAFDFAAINNFAVEQARGDVLLFLNNDIQFSPQTRSDWLERLLRLAVRPEVGMAGARLDLPDGQVDQYGQVPGLENSVGSAFRGMPASAQGYMYRLAVQQNASALSASCLMMRREVFLELGGFDAQAFPVYYADTDLSLKATRAGYLLALEPETGLLHMGGATRLLKEKFGLEAHPDDEQRDRLYARWLPQLARDPYYHPAFDKSTPGFSLSPDAARIHDPLPGRPLPVVLASHSDWHGCGHYRILHPFQALAGELRTEGGVKYRDFHFTDVARIQPDVIVLQGAWLNEGILTQIRRYREITGAKVVLEFDDYLPNIPTRSAYRKTFKQSWIKQMRRAIEQVDWLVVSTPVLAQEYAGFHGDIRVAQNGLLPAWWGGLEGRRRAGKKMRVGWAGGSSHTGDLAEIRAVISDLQDDVEWVFMGSKPDGISCEFHTGVPIEQYPAKLASLNLDLAVVPLEMNQFNRSKSNLRLLELGVCGVPVICTDIDPYQGGLPVTRVRNRPQDWVRAIREHLADPVALAQQGDALRDAVRCDWMLEGAFLDQWASAWGVAPGTDPEPPTRQEIVVTSRLEPDEPITETKLQEPGASFTDHAAHPLPSAAARDIRAAEPRPSAPVPEDPLAYWLSKRVFSPAQSRLLTEYFMQQGGMPKLAVVIQSAMREAGALARTLHSLETLCDGFVPAQIVVVGGQAPDPHPAWPQLQHAPAGDAVQVLDVVNRLANESACDWLLCIDAGDEFTSAGLHMLAQHILAAPDTRAVYGDEMARDASGQLSAFLRPDFNLDLLRSTPATMARHWVFRRDAFLAAGGFDPAFVDSAEFDLLLRLIDSGGVAGLAHVAEPLLITAVPVFETKASEQKALLRHVRNQGYEHATVSAHLPGCYRVDYGHQGKPGVSIIIPTRNQLPMLLRCVDSLLEKTAYQNYEVLIVDNGSDESDACAWLDGIEAMNSPQLRVLRYPHPFNYSAMNNLAASQARGEYLVLLNNDTAILQPDWLDAMLNHAQRPEVGVVGAKLLYPDGRIQHAGVVLGLRGPADHPFIGSDSGLPGYMYRLQVDQDYSAVTAACLMIRASLYREVGGLDEGAFKVSYNDVDLCLKVRESGHLLVWTPHAVLMHEGSVSQNKVDTTAVQAKMQRFRAEQDACYAKWLPIIARDPAYTPLLTLQGHGFSVDTRVELNWQPLSWRPLPVVLTLPADRQGSGCYRVVQPGRVLNALGLAAVSVSDHSDLLIETERLAPNFMVFQRQVRADQVFAQQRLAKFFQCFKVADLDDYLPNLPGNSSYRGWMPKDILKAMRESLAMMDRLIVSTNALAEALKGLHSDIRVVENRLAVPDWSSLSSLRRQGRKPRVGWASGLDHYHDLSLIADVVKALAGEVEWVFLGDCPDSIRRYAHEWHAETQMDDYPAQLAGLNLDLALAPLEDTRFNQCASNRRVLEYGACGIPVVCSDVLPYRGSLPVTRVNKPRFKDWVSAIRMHTHDLDASAQAGDALRDAVLRDWMLDERHAATWLAQWTGN</sequence>
<dbReference type="SUPFAM" id="SSF53448">
    <property type="entry name" value="Nucleotide-diphospho-sugar transferases"/>
    <property type="match status" value="4"/>
</dbReference>
<dbReference type="RefSeq" id="WP_368649123.1">
    <property type="nucleotide sequence ID" value="NZ_CP158267.1"/>
</dbReference>
<dbReference type="InterPro" id="IPR001173">
    <property type="entry name" value="Glyco_trans_2-like"/>
</dbReference>
<gene>
    <name evidence="2" type="ORF">ABRZ07_11225</name>
</gene>
<proteinExistence type="predicted"/>
<name>A0AB39FKI3_9BURK</name>
<dbReference type="Gene3D" id="3.40.50.2000">
    <property type="entry name" value="Glycogen Phosphorylase B"/>
    <property type="match status" value="2"/>
</dbReference>
<dbReference type="GO" id="GO:0016757">
    <property type="term" value="F:glycosyltransferase activity"/>
    <property type="evidence" value="ECO:0007669"/>
    <property type="project" value="UniProtKB-KW"/>
</dbReference>
<dbReference type="InterPro" id="IPR029044">
    <property type="entry name" value="Nucleotide-diphossugar_trans"/>
</dbReference>
<feature type="domain" description="Glycosyltransferase 2-like" evidence="1">
    <location>
        <begin position="1462"/>
        <end position="1588"/>
    </location>
</feature>
<dbReference type="EMBL" id="CP158267">
    <property type="protein sequence ID" value="XDJ79460.1"/>
    <property type="molecule type" value="Genomic_DNA"/>
</dbReference>
<keyword evidence="2" id="KW-0808">Transferase</keyword>
<evidence type="ECO:0000259" key="1">
    <source>
        <dbReference type="Pfam" id="PF00535"/>
    </source>
</evidence>
<dbReference type="EC" id="2.4.-.-" evidence="2"/>
<organism evidence="2">
    <name type="scientific">Castellaniella ginsengisoli</name>
    <dbReference type="NCBI Taxonomy" id="546114"/>
    <lineage>
        <taxon>Bacteria</taxon>
        <taxon>Pseudomonadati</taxon>
        <taxon>Pseudomonadota</taxon>
        <taxon>Betaproteobacteria</taxon>
        <taxon>Burkholderiales</taxon>
        <taxon>Alcaligenaceae</taxon>
        <taxon>Castellaniella</taxon>
    </lineage>
</organism>
<feature type="domain" description="Glycosyltransferase 2-like" evidence="1">
    <location>
        <begin position="507"/>
        <end position="690"/>
    </location>
</feature>
<evidence type="ECO:0000313" key="2">
    <source>
        <dbReference type="EMBL" id="XDJ79460.1"/>
    </source>
</evidence>
<dbReference type="Pfam" id="PF00535">
    <property type="entry name" value="Glycos_transf_2"/>
    <property type="match status" value="2"/>
</dbReference>
<keyword evidence="2" id="KW-0328">Glycosyltransferase</keyword>
<dbReference type="PANTHER" id="PTHR43179">
    <property type="entry name" value="RHAMNOSYLTRANSFERASE WBBL"/>
    <property type="match status" value="1"/>
</dbReference>